<feature type="compositionally biased region" description="Polar residues" evidence="17">
    <location>
        <begin position="418"/>
        <end position="428"/>
    </location>
</feature>
<keyword evidence="8 19" id="KW-0808">Transferase</keyword>
<dbReference type="CDD" id="cd06609">
    <property type="entry name" value="STKc_MST3_like"/>
    <property type="match status" value="1"/>
</dbReference>
<evidence type="ECO:0000256" key="13">
    <source>
        <dbReference type="ARBA" id="ARBA00022842"/>
    </source>
</evidence>
<evidence type="ECO:0000256" key="15">
    <source>
        <dbReference type="ARBA" id="ARBA00048679"/>
    </source>
</evidence>
<feature type="domain" description="Protein kinase" evidence="18">
    <location>
        <begin position="16"/>
        <end position="266"/>
    </location>
</feature>
<dbReference type="FunFam" id="1.10.510.10:FF:000411">
    <property type="entry name" value="Probable Ste20-like kinase Don3"/>
    <property type="match status" value="1"/>
</dbReference>
<keyword evidence="10 16" id="KW-0547">Nucleotide-binding</keyword>
<dbReference type="InterPro" id="IPR000719">
    <property type="entry name" value="Prot_kinase_dom"/>
</dbReference>
<keyword evidence="13" id="KW-0460">Magnesium</keyword>
<dbReference type="SMART" id="SM00220">
    <property type="entry name" value="S_TKc"/>
    <property type="match status" value="1"/>
</dbReference>
<keyword evidence="9" id="KW-0479">Metal-binding</keyword>
<evidence type="ECO:0000313" key="19">
    <source>
        <dbReference type="EMBL" id="KAK3053156.1"/>
    </source>
</evidence>
<keyword evidence="6" id="KW-0723">Serine/threonine-protein kinase</keyword>
<evidence type="ECO:0000256" key="10">
    <source>
        <dbReference type="ARBA" id="ARBA00022741"/>
    </source>
</evidence>
<feature type="region of interest" description="Disordered" evidence="17">
    <location>
        <begin position="288"/>
        <end position="457"/>
    </location>
</feature>
<dbReference type="Gene3D" id="3.30.200.20">
    <property type="entry name" value="Phosphorylase Kinase, domain 1"/>
    <property type="match status" value="1"/>
</dbReference>
<dbReference type="PANTHER" id="PTHR48012">
    <property type="entry name" value="STERILE20-LIKE KINASE, ISOFORM B-RELATED"/>
    <property type="match status" value="1"/>
</dbReference>
<dbReference type="Pfam" id="PF00069">
    <property type="entry name" value="Pkinase"/>
    <property type="match status" value="1"/>
</dbReference>
<feature type="region of interest" description="Disordered" evidence="17">
    <location>
        <begin position="521"/>
        <end position="562"/>
    </location>
</feature>
<dbReference type="InterPro" id="IPR011009">
    <property type="entry name" value="Kinase-like_dom_sf"/>
</dbReference>
<dbReference type="AlphaFoldDB" id="A0AAJ0DFS6"/>
<proteinExistence type="inferred from homology"/>
<evidence type="ECO:0000256" key="6">
    <source>
        <dbReference type="ARBA" id="ARBA00022527"/>
    </source>
</evidence>
<reference evidence="19" key="1">
    <citation type="submission" date="2023-04" db="EMBL/GenBank/DDBJ databases">
        <title>Black Yeasts Isolated from many extreme environments.</title>
        <authorList>
            <person name="Coleine C."/>
            <person name="Stajich J.E."/>
            <person name="Selbmann L."/>
        </authorList>
    </citation>
    <scope>NUCLEOTIDE SEQUENCE</scope>
    <source>
        <strain evidence="19">CCFEE 5312</strain>
    </source>
</reference>
<accession>A0AAJ0DFS6</accession>
<evidence type="ECO:0000256" key="8">
    <source>
        <dbReference type="ARBA" id="ARBA00022679"/>
    </source>
</evidence>
<evidence type="ECO:0000256" key="12">
    <source>
        <dbReference type="ARBA" id="ARBA00022840"/>
    </source>
</evidence>
<protein>
    <recommendedName>
        <fullName evidence="4">non-specific serine/threonine protein kinase</fullName>
        <ecNumber evidence="4">2.7.11.1</ecNumber>
    </recommendedName>
</protein>
<dbReference type="GO" id="GO:0005524">
    <property type="term" value="F:ATP binding"/>
    <property type="evidence" value="ECO:0007669"/>
    <property type="project" value="UniProtKB-UniRule"/>
</dbReference>
<evidence type="ECO:0000256" key="14">
    <source>
        <dbReference type="ARBA" id="ARBA00047899"/>
    </source>
</evidence>
<evidence type="ECO:0000256" key="17">
    <source>
        <dbReference type="SAM" id="MobiDB-lite"/>
    </source>
</evidence>
<evidence type="ECO:0000313" key="20">
    <source>
        <dbReference type="Proteomes" id="UP001271007"/>
    </source>
</evidence>
<name>A0AAJ0DFS6_9PEZI</name>
<evidence type="ECO:0000256" key="2">
    <source>
        <dbReference type="ARBA" id="ARBA00004496"/>
    </source>
</evidence>
<dbReference type="EMBL" id="JAWDJX010000017">
    <property type="protein sequence ID" value="KAK3053156.1"/>
    <property type="molecule type" value="Genomic_DNA"/>
</dbReference>
<dbReference type="InterPro" id="IPR050629">
    <property type="entry name" value="STE20/SPS1-PAK"/>
</dbReference>
<comment type="catalytic activity">
    <reaction evidence="15">
        <text>L-seryl-[protein] + ATP = O-phospho-L-seryl-[protein] + ADP + H(+)</text>
        <dbReference type="Rhea" id="RHEA:17989"/>
        <dbReference type="Rhea" id="RHEA-COMP:9863"/>
        <dbReference type="Rhea" id="RHEA-COMP:11604"/>
        <dbReference type="ChEBI" id="CHEBI:15378"/>
        <dbReference type="ChEBI" id="CHEBI:29999"/>
        <dbReference type="ChEBI" id="CHEBI:30616"/>
        <dbReference type="ChEBI" id="CHEBI:83421"/>
        <dbReference type="ChEBI" id="CHEBI:456216"/>
        <dbReference type="EC" id="2.7.11.1"/>
    </reaction>
</comment>
<evidence type="ECO:0000256" key="4">
    <source>
        <dbReference type="ARBA" id="ARBA00012513"/>
    </source>
</evidence>
<comment type="cofactor">
    <cofactor evidence="1">
        <name>Mg(2+)</name>
        <dbReference type="ChEBI" id="CHEBI:18420"/>
    </cofactor>
</comment>
<keyword evidence="11 19" id="KW-0418">Kinase</keyword>
<dbReference type="InterPro" id="IPR017441">
    <property type="entry name" value="Protein_kinase_ATP_BS"/>
</dbReference>
<feature type="compositionally biased region" description="Basic and acidic residues" evidence="17">
    <location>
        <begin position="629"/>
        <end position="640"/>
    </location>
</feature>
<evidence type="ECO:0000256" key="9">
    <source>
        <dbReference type="ARBA" id="ARBA00022723"/>
    </source>
</evidence>
<dbReference type="GO" id="GO:0046872">
    <property type="term" value="F:metal ion binding"/>
    <property type="evidence" value="ECO:0007669"/>
    <property type="project" value="UniProtKB-KW"/>
</dbReference>
<sequence>MAAALSNGSADPESIYTKQACIGGGSFGKVYKGVDKRTGQSVAIKIIDVENADDEVDDIIQEISILAGLKSPYVTQYYGSYLKGSDLWIIMEYCSGGSCGDMLKPGVLSEDYICIIVKELLMGLEYLHSDGKLHRDIKAANILLGANGQVKLADFGVSGQLTATMTKKNTFVGTPFWMAPEVIKQSGYDHKADIWSLGITALELALGEPPYSDIHPMKVLFLIPKNPAPILEGNFSTEFKDFVLRCLRKEPKERPSARDLLKHPWVRKAKRTAYLTELIERHERWQATHREDKDHDDDDYRDDSPSRDSDEEDLWDFGTVRPAGRRANGTAGLRDINESGINTRRAQAPPSPTKRSVSNKENSFEDDIAASTSTIKGNMPRPPLPKTPSPTKLSQPQPSPGLAAKVPLPSSPTRKPLPQQTSVQTPPQHNKAHASPRPPETPLTPRHVNDDFLQQSIASDMSKYMKGLAIEERPISAPKLQTGPASDQAFLQTRAQTQVQNSAPHQPNQIAHQTNELFQKPLPNFAPSAKGGRPVPQQSVASSEQSRTSSLDSASSATELNPGRELQLDGQSEQSASQEQAVTALSSVVLPALEAALHRRSHQLSMEQKKHNASQPSRGSATSVNSAKAEQDMALKRQTHDQIRKCMSRISRLFKEIDHWDAVAPVSMGDGVEGVLEGFLEEVLCRVEAEDA</sequence>
<keyword evidence="20" id="KW-1185">Reference proteome</keyword>
<comment type="catalytic activity">
    <reaction evidence="14">
        <text>L-threonyl-[protein] + ATP = O-phospho-L-threonyl-[protein] + ADP + H(+)</text>
        <dbReference type="Rhea" id="RHEA:46608"/>
        <dbReference type="Rhea" id="RHEA-COMP:11060"/>
        <dbReference type="Rhea" id="RHEA-COMP:11605"/>
        <dbReference type="ChEBI" id="CHEBI:15378"/>
        <dbReference type="ChEBI" id="CHEBI:30013"/>
        <dbReference type="ChEBI" id="CHEBI:30616"/>
        <dbReference type="ChEBI" id="CHEBI:61977"/>
        <dbReference type="ChEBI" id="CHEBI:456216"/>
        <dbReference type="EC" id="2.7.11.1"/>
    </reaction>
</comment>
<feature type="compositionally biased region" description="Low complexity" evidence="17">
    <location>
        <begin position="546"/>
        <end position="558"/>
    </location>
</feature>
<evidence type="ECO:0000256" key="11">
    <source>
        <dbReference type="ARBA" id="ARBA00022777"/>
    </source>
</evidence>
<comment type="subcellular location">
    <subcellularLocation>
        <location evidence="2">Cytoplasm</location>
    </subcellularLocation>
</comment>
<dbReference type="Proteomes" id="UP001271007">
    <property type="component" value="Unassembled WGS sequence"/>
</dbReference>
<dbReference type="PANTHER" id="PTHR48012:SF10">
    <property type="entry name" value="FI20177P1"/>
    <property type="match status" value="1"/>
</dbReference>
<feature type="compositionally biased region" description="Polar residues" evidence="17">
    <location>
        <begin position="536"/>
        <end position="545"/>
    </location>
</feature>
<dbReference type="EC" id="2.7.11.1" evidence="4"/>
<dbReference type="Gene3D" id="1.10.510.10">
    <property type="entry name" value="Transferase(Phosphotransferase) domain 1"/>
    <property type="match status" value="1"/>
</dbReference>
<dbReference type="PROSITE" id="PS50011">
    <property type="entry name" value="PROTEIN_KINASE_DOM"/>
    <property type="match status" value="1"/>
</dbReference>
<keyword evidence="12 16" id="KW-0067">ATP-binding</keyword>
<dbReference type="SUPFAM" id="SSF56112">
    <property type="entry name" value="Protein kinase-like (PK-like)"/>
    <property type="match status" value="1"/>
</dbReference>
<dbReference type="PROSITE" id="PS00107">
    <property type="entry name" value="PROTEIN_KINASE_ATP"/>
    <property type="match status" value="1"/>
</dbReference>
<organism evidence="19 20">
    <name type="scientific">Extremus antarcticus</name>
    <dbReference type="NCBI Taxonomy" id="702011"/>
    <lineage>
        <taxon>Eukaryota</taxon>
        <taxon>Fungi</taxon>
        <taxon>Dikarya</taxon>
        <taxon>Ascomycota</taxon>
        <taxon>Pezizomycotina</taxon>
        <taxon>Dothideomycetes</taxon>
        <taxon>Dothideomycetidae</taxon>
        <taxon>Mycosphaerellales</taxon>
        <taxon>Extremaceae</taxon>
        <taxon>Extremus</taxon>
    </lineage>
</organism>
<feature type="binding site" evidence="16">
    <location>
        <position position="45"/>
    </location>
    <ligand>
        <name>ATP</name>
        <dbReference type="ChEBI" id="CHEBI:30616"/>
    </ligand>
</feature>
<evidence type="ECO:0000259" key="18">
    <source>
        <dbReference type="PROSITE" id="PS50011"/>
    </source>
</evidence>
<comment type="similarity">
    <text evidence="3">Belongs to the protein kinase superfamily. STE Ser/Thr protein kinase family. STE20 subfamily.</text>
</comment>
<keyword evidence="7" id="KW-0597">Phosphoprotein</keyword>
<dbReference type="GO" id="GO:0005737">
    <property type="term" value="C:cytoplasm"/>
    <property type="evidence" value="ECO:0007669"/>
    <property type="project" value="UniProtKB-SubCell"/>
</dbReference>
<feature type="region of interest" description="Disordered" evidence="17">
    <location>
        <begin position="600"/>
        <end position="640"/>
    </location>
</feature>
<evidence type="ECO:0000256" key="1">
    <source>
        <dbReference type="ARBA" id="ARBA00001946"/>
    </source>
</evidence>
<gene>
    <name evidence="19" type="primary">PAK6</name>
    <name evidence="19" type="ORF">LTR09_005782</name>
</gene>
<dbReference type="GO" id="GO:0004674">
    <property type="term" value="F:protein serine/threonine kinase activity"/>
    <property type="evidence" value="ECO:0007669"/>
    <property type="project" value="UniProtKB-KW"/>
</dbReference>
<feature type="compositionally biased region" description="Polar residues" evidence="17">
    <location>
        <begin position="613"/>
        <end position="628"/>
    </location>
</feature>
<comment type="caution">
    <text evidence="19">The sequence shown here is derived from an EMBL/GenBank/DDBJ whole genome shotgun (WGS) entry which is preliminary data.</text>
</comment>
<evidence type="ECO:0000256" key="7">
    <source>
        <dbReference type="ARBA" id="ARBA00022553"/>
    </source>
</evidence>
<evidence type="ECO:0000256" key="16">
    <source>
        <dbReference type="PROSITE-ProRule" id="PRU10141"/>
    </source>
</evidence>
<dbReference type="FunFam" id="3.30.200.20:FF:000488">
    <property type="entry name" value="Related to severin kinase"/>
    <property type="match status" value="1"/>
</dbReference>
<evidence type="ECO:0000256" key="3">
    <source>
        <dbReference type="ARBA" id="ARBA00008874"/>
    </source>
</evidence>
<keyword evidence="5" id="KW-0963">Cytoplasm</keyword>
<evidence type="ECO:0000256" key="5">
    <source>
        <dbReference type="ARBA" id="ARBA00022490"/>
    </source>
</evidence>